<dbReference type="EMBL" id="PZJJ01000004">
    <property type="protein sequence ID" value="PTL39813.1"/>
    <property type="molecule type" value="Genomic_DNA"/>
</dbReference>
<keyword evidence="2" id="KW-1185">Reference proteome</keyword>
<gene>
    <name evidence="1" type="ORF">C6Y45_03990</name>
</gene>
<proteinExistence type="predicted"/>
<dbReference type="OrthoDB" id="2989520at2"/>
<dbReference type="RefSeq" id="WP_107583735.1">
    <property type="nucleotide sequence ID" value="NZ_PZJJ01000004.1"/>
</dbReference>
<organism evidence="1 2">
    <name type="scientific">Alkalicoccus saliphilus</name>
    <dbReference type="NCBI Taxonomy" id="200989"/>
    <lineage>
        <taxon>Bacteria</taxon>
        <taxon>Bacillati</taxon>
        <taxon>Bacillota</taxon>
        <taxon>Bacilli</taxon>
        <taxon>Bacillales</taxon>
        <taxon>Bacillaceae</taxon>
        <taxon>Alkalicoccus</taxon>
    </lineage>
</organism>
<evidence type="ECO:0000313" key="1">
    <source>
        <dbReference type="EMBL" id="PTL39813.1"/>
    </source>
</evidence>
<name>A0A2T4U8T3_9BACI</name>
<protein>
    <submittedName>
        <fullName evidence="1">Uncharacterized protein</fullName>
    </submittedName>
</protein>
<accession>A0A2T4U8T3</accession>
<reference evidence="1 2" key="1">
    <citation type="submission" date="2018-03" db="EMBL/GenBank/DDBJ databases">
        <title>Alkalicoccus saliphilus sp. nov., isolated from a mineral pool.</title>
        <authorList>
            <person name="Zhao B."/>
        </authorList>
    </citation>
    <scope>NUCLEOTIDE SEQUENCE [LARGE SCALE GENOMIC DNA]</scope>
    <source>
        <strain evidence="1 2">6AG</strain>
    </source>
</reference>
<dbReference type="Proteomes" id="UP000240509">
    <property type="component" value="Unassembled WGS sequence"/>
</dbReference>
<comment type="caution">
    <text evidence="1">The sequence shown here is derived from an EMBL/GenBank/DDBJ whole genome shotgun (WGS) entry which is preliminary data.</text>
</comment>
<sequence length="221" mass="26124">MHGKKTAFLVDFKRVKELRQKEYVRSAEKLYESLFQFIQTEMNLREKVRAKHMFRELCGIEKERQLTSFEEMHFEHWLMFDYITVIGSRPLDLYIRAKKEKMQAKLVETAGLFMLMYLAPYRVEKREAGTLILLDDEQNRRKVQPLGEPVDAEEGDMILARISTVGFESMMVGPVIRISGENEDTVMEEINDKKDDGRKAYHRFMKEMGVKYLHCHSSRNS</sequence>
<dbReference type="AlphaFoldDB" id="A0A2T4U8T3"/>
<evidence type="ECO:0000313" key="2">
    <source>
        <dbReference type="Proteomes" id="UP000240509"/>
    </source>
</evidence>